<dbReference type="InterPro" id="IPR016064">
    <property type="entry name" value="NAD/diacylglycerol_kinase_sf"/>
</dbReference>
<dbReference type="SUPFAM" id="SSF111331">
    <property type="entry name" value="NAD kinase/diacylglycerol kinase-like"/>
    <property type="match status" value="1"/>
</dbReference>
<dbReference type="GO" id="GO:0016773">
    <property type="term" value="F:phosphotransferase activity, alcohol group as acceptor"/>
    <property type="evidence" value="ECO:0007669"/>
    <property type="project" value="UniProtKB-ARBA"/>
</dbReference>
<evidence type="ECO:0000256" key="5">
    <source>
        <dbReference type="ARBA" id="ARBA00023027"/>
    </source>
</evidence>
<evidence type="ECO:0000256" key="3">
    <source>
        <dbReference type="ARBA" id="ARBA00022777"/>
    </source>
</evidence>
<dbReference type="PANTHER" id="PTHR20275:SF28">
    <property type="entry name" value="NADH KINASE"/>
    <property type="match status" value="1"/>
</dbReference>
<keyword evidence="2" id="KW-0808">Transferase</keyword>
<evidence type="ECO:0000256" key="1">
    <source>
        <dbReference type="ARBA" id="ARBA00010995"/>
    </source>
</evidence>
<name>A0ABD3NIS0_9STRA</name>
<dbReference type="AlphaFoldDB" id="A0ABD3NIS0"/>
<comment type="similarity">
    <text evidence="1">Belongs to the NAD kinase family.</text>
</comment>
<dbReference type="InterPro" id="IPR017437">
    <property type="entry name" value="ATP-NAD_kinase_PpnK-typ_C"/>
</dbReference>
<dbReference type="PANTHER" id="PTHR20275">
    <property type="entry name" value="NAD KINASE"/>
    <property type="match status" value="1"/>
</dbReference>
<dbReference type="InterPro" id="IPR002504">
    <property type="entry name" value="NADK"/>
</dbReference>
<keyword evidence="3" id="KW-0418">Kinase</keyword>
<protein>
    <recommendedName>
        <fullName evidence="8">NAD(+) kinase</fullName>
    </recommendedName>
</protein>
<keyword evidence="4" id="KW-0521">NADP</keyword>
<evidence type="ECO:0000313" key="6">
    <source>
        <dbReference type="EMBL" id="KAL3775805.1"/>
    </source>
</evidence>
<keyword evidence="7" id="KW-1185">Reference proteome</keyword>
<evidence type="ECO:0000256" key="4">
    <source>
        <dbReference type="ARBA" id="ARBA00022857"/>
    </source>
</evidence>
<evidence type="ECO:0000256" key="2">
    <source>
        <dbReference type="ARBA" id="ARBA00022679"/>
    </source>
</evidence>
<evidence type="ECO:0000313" key="7">
    <source>
        <dbReference type="Proteomes" id="UP001530315"/>
    </source>
</evidence>
<proteinExistence type="inferred from homology"/>
<dbReference type="Gene3D" id="2.60.200.30">
    <property type="entry name" value="Probable inorganic polyphosphate/atp-NAD kinase, domain 2"/>
    <property type="match status" value="1"/>
</dbReference>
<accession>A0ABD3NIS0</accession>
<dbReference type="GO" id="GO:0016301">
    <property type="term" value="F:kinase activity"/>
    <property type="evidence" value="ECO:0007669"/>
    <property type="project" value="UniProtKB-KW"/>
</dbReference>
<organism evidence="6 7">
    <name type="scientific">Stephanodiscus triporus</name>
    <dbReference type="NCBI Taxonomy" id="2934178"/>
    <lineage>
        <taxon>Eukaryota</taxon>
        <taxon>Sar</taxon>
        <taxon>Stramenopiles</taxon>
        <taxon>Ochrophyta</taxon>
        <taxon>Bacillariophyta</taxon>
        <taxon>Coscinodiscophyceae</taxon>
        <taxon>Thalassiosirophycidae</taxon>
        <taxon>Stephanodiscales</taxon>
        <taxon>Stephanodiscaceae</taxon>
        <taxon>Stephanodiscus</taxon>
    </lineage>
</organism>
<dbReference type="EMBL" id="JALLAZ020001391">
    <property type="protein sequence ID" value="KAL3775805.1"/>
    <property type="molecule type" value="Genomic_DNA"/>
</dbReference>
<dbReference type="Proteomes" id="UP001530315">
    <property type="component" value="Unassembled WGS sequence"/>
</dbReference>
<sequence length="399" mass="44365">MSSGPFFRRLLVVIKQTAYEEYSQLKLRGQAPKALRWKRLESRYHSHKECVETLLSILKANNVAFSCVNRVELDRQHLTDVDLMIAIGGDGTVLSAAHFLDHGTIPLLGINSDPISEEDKLVKKKDKDERRSHGALCSITALDMKEKVPQVLFGGGKLSTRARIQCIVKSTFSETHLVPALNDLLIANPSPAAVSRFRMGWLKEIALDPRGVSGVTPAGKLRSSLNEPLPVSPYGTVTRFGGRPYDVQNSLNVWSSGIWICTGTGASAAMKAAGGRPMDESSSDLQYLIREHMIENSPNKDEIRNLDNGMLEKNQNLHLRWNSQKGKACSLFCGANAAFSKYRYLFLLVSSLISMLRQSYRTIGRIFIDGSHMIHNLELGDEILINSKAPPLALYSRWD</sequence>
<comment type="caution">
    <text evidence="6">The sequence shown here is derived from an EMBL/GenBank/DDBJ whole genome shotgun (WGS) entry which is preliminary data.</text>
</comment>
<dbReference type="InterPro" id="IPR017438">
    <property type="entry name" value="ATP-NAD_kinase_N"/>
</dbReference>
<dbReference type="Pfam" id="PF01513">
    <property type="entry name" value="NAD_kinase"/>
    <property type="match status" value="1"/>
</dbReference>
<keyword evidence="5" id="KW-0520">NAD</keyword>
<evidence type="ECO:0008006" key="8">
    <source>
        <dbReference type="Google" id="ProtNLM"/>
    </source>
</evidence>
<dbReference type="Gene3D" id="3.40.50.10330">
    <property type="entry name" value="Probable inorganic polyphosphate/atp-NAD kinase, domain 1"/>
    <property type="match status" value="1"/>
</dbReference>
<gene>
    <name evidence="6" type="ORF">ACHAW5_002301</name>
</gene>
<reference evidence="6 7" key="1">
    <citation type="submission" date="2024-10" db="EMBL/GenBank/DDBJ databases">
        <title>Updated reference genomes for cyclostephanoid diatoms.</title>
        <authorList>
            <person name="Roberts W.R."/>
            <person name="Alverson A.J."/>
        </authorList>
    </citation>
    <scope>NUCLEOTIDE SEQUENCE [LARGE SCALE GENOMIC DNA]</scope>
    <source>
        <strain evidence="6 7">AJA276-08</strain>
    </source>
</reference>